<name>A0A239KM79_9BURK</name>
<reference evidence="1 2" key="1">
    <citation type="submission" date="2017-06" db="EMBL/GenBank/DDBJ databases">
        <authorList>
            <person name="Kim H.J."/>
            <person name="Triplett B.A."/>
        </authorList>
    </citation>
    <scope>NUCLEOTIDE SEQUENCE [LARGE SCALE GENOMIC DNA]</scope>
    <source>
        <strain evidence="1 2">U15</strain>
    </source>
</reference>
<accession>A0A239KM79</accession>
<dbReference type="AlphaFoldDB" id="A0A239KM79"/>
<keyword evidence="2" id="KW-1185">Reference proteome</keyword>
<dbReference type="EMBL" id="FZOT01000016">
    <property type="protein sequence ID" value="SNT18832.1"/>
    <property type="molecule type" value="Genomic_DNA"/>
</dbReference>
<dbReference type="Proteomes" id="UP000198284">
    <property type="component" value="Unassembled WGS sequence"/>
</dbReference>
<evidence type="ECO:0000313" key="1">
    <source>
        <dbReference type="EMBL" id="SNT18832.1"/>
    </source>
</evidence>
<organism evidence="1 2">
    <name type="scientific">Noviherbaspirillum humi</name>
    <dbReference type="NCBI Taxonomy" id="1688639"/>
    <lineage>
        <taxon>Bacteria</taxon>
        <taxon>Pseudomonadati</taxon>
        <taxon>Pseudomonadota</taxon>
        <taxon>Betaproteobacteria</taxon>
        <taxon>Burkholderiales</taxon>
        <taxon>Oxalobacteraceae</taxon>
        <taxon>Noviherbaspirillum</taxon>
    </lineage>
</organism>
<proteinExistence type="predicted"/>
<dbReference type="OrthoDB" id="6888798at2"/>
<gene>
    <name evidence="1" type="ORF">SAMN06265795_11666</name>
</gene>
<evidence type="ECO:0000313" key="2">
    <source>
        <dbReference type="Proteomes" id="UP000198284"/>
    </source>
</evidence>
<sequence>MSLPPLSPETIMQLAEASAVVSVACACARQPHASWESQSTSFPEELLQPLGRVASEADEEPTVREHHPHGTNLWSPDAPIALNYYPANRSEIWQCRQCSRCYLRYTEYGGYYVDRRIRALQPALITLAPAGTED</sequence>
<protein>
    <submittedName>
        <fullName evidence="1">Uncharacterized protein</fullName>
    </submittedName>
</protein>
<dbReference type="RefSeq" id="WP_089400946.1">
    <property type="nucleotide sequence ID" value="NZ_FZOT01000016.1"/>
</dbReference>